<dbReference type="AlphaFoldDB" id="A0A1Y2DMB5"/>
<feature type="domain" description="DUF7730" evidence="1">
    <location>
        <begin position="6"/>
        <end position="181"/>
    </location>
</feature>
<gene>
    <name evidence="2" type="ORF">BCR38DRAFT_444509</name>
</gene>
<accession>A0A1Y2DMB5</accession>
<name>A0A1Y2DMB5_9PEZI</name>
<dbReference type="OrthoDB" id="5420711at2759"/>
<organism evidence="2 3">
    <name type="scientific">Pseudomassariella vexata</name>
    <dbReference type="NCBI Taxonomy" id="1141098"/>
    <lineage>
        <taxon>Eukaryota</taxon>
        <taxon>Fungi</taxon>
        <taxon>Dikarya</taxon>
        <taxon>Ascomycota</taxon>
        <taxon>Pezizomycotina</taxon>
        <taxon>Sordariomycetes</taxon>
        <taxon>Xylariomycetidae</taxon>
        <taxon>Amphisphaeriales</taxon>
        <taxon>Pseudomassariaceae</taxon>
        <taxon>Pseudomassariella</taxon>
    </lineage>
</organism>
<evidence type="ECO:0000259" key="1">
    <source>
        <dbReference type="Pfam" id="PF24864"/>
    </source>
</evidence>
<dbReference type="Proteomes" id="UP000193689">
    <property type="component" value="Unassembled WGS sequence"/>
</dbReference>
<reference evidence="2 3" key="1">
    <citation type="submission" date="2016-07" db="EMBL/GenBank/DDBJ databases">
        <title>Pervasive Adenine N6-methylation of Active Genes in Fungi.</title>
        <authorList>
            <consortium name="DOE Joint Genome Institute"/>
            <person name="Mondo S.J."/>
            <person name="Dannebaum R.O."/>
            <person name="Kuo R.C."/>
            <person name="Labutti K."/>
            <person name="Haridas S."/>
            <person name="Kuo A."/>
            <person name="Salamov A."/>
            <person name="Ahrendt S.R."/>
            <person name="Lipzen A."/>
            <person name="Sullivan W."/>
            <person name="Andreopoulos W.B."/>
            <person name="Clum A."/>
            <person name="Lindquist E."/>
            <person name="Daum C."/>
            <person name="Ramamoorthy G.K."/>
            <person name="Gryganskyi A."/>
            <person name="Culley D."/>
            <person name="Magnuson J.K."/>
            <person name="James T.Y."/>
            <person name="O'Malley M.A."/>
            <person name="Stajich J.E."/>
            <person name="Spatafora J.W."/>
            <person name="Visel A."/>
            <person name="Grigoriev I.V."/>
        </authorList>
    </citation>
    <scope>NUCLEOTIDE SEQUENCE [LARGE SCALE GENOMIC DNA]</scope>
    <source>
        <strain evidence="2 3">CBS 129021</strain>
    </source>
</reference>
<dbReference type="GeneID" id="63777156"/>
<dbReference type="EMBL" id="MCFJ01000012">
    <property type="protein sequence ID" value="ORY60276.1"/>
    <property type="molecule type" value="Genomic_DNA"/>
</dbReference>
<protein>
    <recommendedName>
        <fullName evidence="1">DUF7730 domain-containing protein</fullName>
    </recommendedName>
</protein>
<dbReference type="Pfam" id="PF24864">
    <property type="entry name" value="DUF7730"/>
    <property type="match status" value="1"/>
</dbReference>
<comment type="caution">
    <text evidence="2">The sequence shown here is derived from an EMBL/GenBank/DDBJ whole genome shotgun (WGS) entry which is preliminary data.</text>
</comment>
<keyword evidence="3" id="KW-1185">Reference proteome</keyword>
<dbReference type="RefSeq" id="XP_040712710.1">
    <property type="nucleotide sequence ID" value="XM_040860944.1"/>
</dbReference>
<sequence>MTDSPFSRVPAEVRLMIYEHLFIDNGHQHLAIRSAGPQYHKSAKKPDSQKQKSRTTYHVLERSFHRRCYETTYQLSSEGVSFCASLMQVNRQIYSETAFLLYGKHGFDFGSDIEAVEPFLSDLTPASRKLIREISLYKWGPVPQHDSDKSEWRSVCRFLQRNGAVKKLRLVVQGGKPSRPWDGPKEFSATDFKFLAEIKHESLDWVTELAEIKGIEELEVLPDVHYCSPPVSPSMIIFAAFSASIERGLAEFLRMQLRLAV</sequence>
<evidence type="ECO:0000313" key="2">
    <source>
        <dbReference type="EMBL" id="ORY60276.1"/>
    </source>
</evidence>
<dbReference type="PANTHER" id="PTHR38790">
    <property type="entry name" value="2EXR DOMAIN-CONTAINING PROTEIN-RELATED"/>
    <property type="match status" value="1"/>
</dbReference>
<dbReference type="InterPro" id="IPR056632">
    <property type="entry name" value="DUF7730"/>
</dbReference>
<dbReference type="InParanoid" id="A0A1Y2DMB5"/>
<evidence type="ECO:0000313" key="3">
    <source>
        <dbReference type="Proteomes" id="UP000193689"/>
    </source>
</evidence>
<proteinExistence type="predicted"/>